<organism evidence="1 2">
    <name type="scientific">Caligus rogercresseyi</name>
    <name type="common">Sea louse</name>
    <dbReference type="NCBI Taxonomy" id="217165"/>
    <lineage>
        <taxon>Eukaryota</taxon>
        <taxon>Metazoa</taxon>
        <taxon>Ecdysozoa</taxon>
        <taxon>Arthropoda</taxon>
        <taxon>Crustacea</taxon>
        <taxon>Multicrustacea</taxon>
        <taxon>Hexanauplia</taxon>
        <taxon>Copepoda</taxon>
        <taxon>Siphonostomatoida</taxon>
        <taxon>Caligidae</taxon>
        <taxon>Caligus</taxon>
    </lineage>
</organism>
<gene>
    <name evidence="1" type="ORF">FKW44_002298</name>
</gene>
<name>A0A7T8QW73_CALRO</name>
<dbReference type="Proteomes" id="UP000595437">
    <property type="component" value="Chromosome 2"/>
</dbReference>
<evidence type="ECO:0000313" key="1">
    <source>
        <dbReference type="EMBL" id="QQP57349.1"/>
    </source>
</evidence>
<proteinExistence type="predicted"/>
<accession>A0A7T8QW73</accession>
<reference evidence="2" key="1">
    <citation type="submission" date="2021-01" db="EMBL/GenBank/DDBJ databases">
        <title>Caligus Genome Assembly.</title>
        <authorList>
            <person name="Gallardo-Escarate C."/>
        </authorList>
    </citation>
    <scope>NUCLEOTIDE SEQUENCE [LARGE SCALE GENOMIC DNA]</scope>
</reference>
<sequence>KMQKFFSVQATKNCYNNRILARKNEYIPVELRTGFRRLKTPSVMVWVGVPTDKKKAPMVLIEEDVK</sequence>
<feature type="non-terminal residue" evidence="1">
    <location>
        <position position="66"/>
    </location>
</feature>
<evidence type="ECO:0000313" key="2">
    <source>
        <dbReference type="Proteomes" id="UP000595437"/>
    </source>
</evidence>
<dbReference type="AlphaFoldDB" id="A0A7T8QW73"/>
<dbReference type="EMBL" id="CP045891">
    <property type="protein sequence ID" value="QQP57349.1"/>
    <property type="molecule type" value="Genomic_DNA"/>
</dbReference>
<keyword evidence="2" id="KW-1185">Reference proteome</keyword>
<feature type="non-terminal residue" evidence="1">
    <location>
        <position position="1"/>
    </location>
</feature>
<protein>
    <submittedName>
        <fullName evidence="1">Uncharacterized protein</fullName>
    </submittedName>
</protein>